<dbReference type="RefSeq" id="WP_241566616.1">
    <property type="nucleotide sequence ID" value="NZ_ATDN01000018.1"/>
</dbReference>
<dbReference type="Proteomes" id="UP000287177">
    <property type="component" value="Unassembled WGS sequence"/>
</dbReference>
<gene>
    <name evidence="4" type="ORF">MELE44368_20600</name>
</gene>
<dbReference type="InterPro" id="IPR057326">
    <property type="entry name" value="KR_dom"/>
</dbReference>
<protein>
    <submittedName>
        <fullName evidence="4">Short-chain dehydrogenase</fullName>
    </submittedName>
</protein>
<feature type="domain" description="Ketoreductase" evidence="3">
    <location>
        <begin position="4"/>
        <end position="189"/>
    </location>
</feature>
<dbReference type="Gene3D" id="3.40.50.720">
    <property type="entry name" value="NAD(P)-binding Rossmann-like Domain"/>
    <property type="match status" value="1"/>
</dbReference>
<dbReference type="Pfam" id="PF13561">
    <property type="entry name" value="adh_short_C2"/>
    <property type="match status" value="1"/>
</dbReference>
<proteinExistence type="inferred from homology"/>
<evidence type="ECO:0000313" key="5">
    <source>
        <dbReference type="Proteomes" id="UP000287177"/>
    </source>
</evidence>
<keyword evidence="2" id="KW-0560">Oxidoreductase</keyword>
<reference evidence="4 5" key="1">
    <citation type="submission" date="2013-06" db="EMBL/GenBank/DDBJ databases">
        <title>The draft sequence of the Mycobacterium elephantis genome.</title>
        <authorList>
            <person name="Pettersson F.B."/>
            <person name="Das S."/>
            <person name="Dasgupta S."/>
            <person name="Bhattacharya A."/>
            <person name="Kirsebom L.A."/>
        </authorList>
    </citation>
    <scope>NUCLEOTIDE SEQUENCE [LARGE SCALE GENOMIC DNA]</scope>
    <source>
        <strain evidence="4 5">DSM 44368</strain>
    </source>
</reference>
<evidence type="ECO:0000256" key="2">
    <source>
        <dbReference type="ARBA" id="ARBA00023002"/>
    </source>
</evidence>
<dbReference type="InterPro" id="IPR036291">
    <property type="entry name" value="NAD(P)-bd_dom_sf"/>
</dbReference>
<dbReference type="PRINTS" id="PR00081">
    <property type="entry name" value="GDHRDH"/>
</dbReference>
<keyword evidence="5" id="KW-1185">Reference proteome</keyword>
<dbReference type="NCBIfam" id="NF005559">
    <property type="entry name" value="PRK07231.1"/>
    <property type="match status" value="1"/>
</dbReference>
<dbReference type="AlphaFoldDB" id="A0A439DSZ1"/>
<dbReference type="SMART" id="SM00822">
    <property type="entry name" value="PKS_KR"/>
    <property type="match status" value="1"/>
</dbReference>
<dbReference type="InterPro" id="IPR002347">
    <property type="entry name" value="SDR_fam"/>
</dbReference>
<name>A0A439DSZ1_9MYCO</name>
<dbReference type="PRINTS" id="PR00080">
    <property type="entry name" value="SDRFAMILY"/>
</dbReference>
<dbReference type="PROSITE" id="PS00061">
    <property type="entry name" value="ADH_SHORT"/>
    <property type="match status" value="1"/>
</dbReference>
<evidence type="ECO:0000313" key="4">
    <source>
        <dbReference type="EMBL" id="RWA19464.1"/>
    </source>
</evidence>
<comment type="caution">
    <text evidence="4">The sequence shown here is derived from an EMBL/GenBank/DDBJ whole genome shotgun (WGS) entry which is preliminary data.</text>
</comment>
<evidence type="ECO:0000259" key="3">
    <source>
        <dbReference type="SMART" id="SM00822"/>
    </source>
</evidence>
<dbReference type="FunFam" id="3.40.50.720:FF:000084">
    <property type="entry name" value="Short-chain dehydrogenase reductase"/>
    <property type="match status" value="1"/>
</dbReference>
<sequence length="245" mass="25972">MRDKVVLVTGGSRGLGRAMTLGFARAGADVIIASRKLDSCADLAAEVVQTTGRRAVPIAANVGRWEDCDALYEAAYQAFPRVDVLVNNAGMSPLYDRPSEVTETLYDKVLGVNLRGPFRLTALFGERMMTDGGGSVINISSVSGVNPGANVIPYGAAKAGLNSITVSFARAYGPQVRVNCIMVGRFRTDVSKHWDEAATAAEVEQYALRRVGEPDEVVGTALYLASDASSYTTGAILRVDGGTPY</sequence>
<accession>A0A439DSZ1</accession>
<comment type="similarity">
    <text evidence="1">Belongs to the short-chain dehydrogenases/reductases (SDR) family.</text>
</comment>
<dbReference type="EMBL" id="ATDN01000018">
    <property type="protein sequence ID" value="RWA19464.1"/>
    <property type="molecule type" value="Genomic_DNA"/>
</dbReference>
<dbReference type="SUPFAM" id="SSF51735">
    <property type="entry name" value="NAD(P)-binding Rossmann-fold domains"/>
    <property type="match status" value="1"/>
</dbReference>
<dbReference type="PANTHER" id="PTHR43639">
    <property type="entry name" value="OXIDOREDUCTASE, SHORT-CHAIN DEHYDROGENASE/REDUCTASE FAMILY (AFU_ORTHOLOGUE AFUA_5G02870)"/>
    <property type="match status" value="1"/>
</dbReference>
<dbReference type="CDD" id="cd05233">
    <property type="entry name" value="SDR_c"/>
    <property type="match status" value="1"/>
</dbReference>
<dbReference type="PANTHER" id="PTHR43639:SF1">
    <property type="entry name" value="SHORT-CHAIN DEHYDROGENASE_REDUCTASE FAMILY PROTEIN"/>
    <property type="match status" value="1"/>
</dbReference>
<organism evidence="4 5">
    <name type="scientific">Mycolicibacterium elephantis DSM 44368</name>
    <dbReference type="NCBI Taxonomy" id="1335622"/>
    <lineage>
        <taxon>Bacteria</taxon>
        <taxon>Bacillati</taxon>
        <taxon>Actinomycetota</taxon>
        <taxon>Actinomycetes</taxon>
        <taxon>Mycobacteriales</taxon>
        <taxon>Mycobacteriaceae</taxon>
        <taxon>Mycolicibacterium</taxon>
    </lineage>
</organism>
<evidence type="ECO:0000256" key="1">
    <source>
        <dbReference type="ARBA" id="ARBA00006484"/>
    </source>
</evidence>
<dbReference type="GO" id="GO:0016491">
    <property type="term" value="F:oxidoreductase activity"/>
    <property type="evidence" value="ECO:0007669"/>
    <property type="project" value="UniProtKB-KW"/>
</dbReference>
<dbReference type="InterPro" id="IPR020904">
    <property type="entry name" value="Sc_DH/Rdtase_CS"/>
</dbReference>